<dbReference type="Proteomes" id="UP001241377">
    <property type="component" value="Unassembled WGS sequence"/>
</dbReference>
<proteinExistence type="predicted"/>
<comment type="caution">
    <text evidence="1">The sequence shown here is derived from an EMBL/GenBank/DDBJ whole genome shotgun (WGS) entry which is preliminary data.</text>
</comment>
<reference evidence="1" key="1">
    <citation type="submission" date="2023-04" db="EMBL/GenBank/DDBJ databases">
        <title>Draft Genome sequencing of Naganishia species isolated from polar environments using Oxford Nanopore Technology.</title>
        <authorList>
            <person name="Leo P."/>
            <person name="Venkateswaran K."/>
        </authorList>
    </citation>
    <scope>NUCLEOTIDE SEQUENCE</scope>
    <source>
        <strain evidence="1">MNA-CCFEE 5261</strain>
    </source>
</reference>
<name>A0ACC2VTP6_9TREE</name>
<organism evidence="1 2">
    <name type="scientific">Naganishia cerealis</name>
    <dbReference type="NCBI Taxonomy" id="610337"/>
    <lineage>
        <taxon>Eukaryota</taxon>
        <taxon>Fungi</taxon>
        <taxon>Dikarya</taxon>
        <taxon>Basidiomycota</taxon>
        <taxon>Agaricomycotina</taxon>
        <taxon>Tremellomycetes</taxon>
        <taxon>Filobasidiales</taxon>
        <taxon>Filobasidiaceae</taxon>
        <taxon>Naganishia</taxon>
    </lineage>
</organism>
<accession>A0ACC2VTP6</accession>
<protein>
    <submittedName>
        <fullName evidence="1">Uncharacterized protein</fullName>
    </submittedName>
</protein>
<evidence type="ECO:0000313" key="1">
    <source>
        <dbReference type="EMBL" id="KAJ9102773.1"/>
    </source>
</evidence>
<sequence length="1379" mass="154350">MLDDNEKIEGPVYQKRLFTPLLRKKQVPVPYDDERRSFPKSIKNPISRAYFLWLIPLLNVGYRRTVQPDDLYKLTDDLAVRNYKNRFQAIFQRRIAEARRKHRQKCTSDEEADSTFVVPKSVCLFSIYETWIRVLLHSAILTSISVIISSLIPLLTKQLIKFVEARSTGAQGSVGPGVGYAIGLFLMASVSGLFVNHGVYKAFRVGVQVRSVLTALILEKSFRLSPRSHHQFASGDINSLMGTDLARLEVGMIYQTLIIALPIPLAVSIAILVINIGVSAVIGIVVFLAFIGAILGATTYLFKLRKTVSGLTDKRVSLIREALNNIKMIKFYSWETPYWANILAARAAEMKVVFKIQALRNIINALALSLIGLTSMVAFLSLYAIEGGTRTAADIFSSVSLFELLGFLIFLLPQCLSTTADVLVACKRVGKFLDVEEIGVDENYHHFNDPSSNKAIQLKQATFEWEIFEDEKTGDSKEKKSGTASPDIKLTGKKDTFQLKNVDFTINKGEFFVVTGKIGSGKSSLLQAMSGFMKTKEGQVEINGSLLFSGAPWIQNATIRENITFGLEYDPAYYKEVISACSLQDDFDSFAGGDLTEVGEKGINLSGGQKARINLARSVYANKDIILMDDCLSAVDARVGKHIVQECLLKLLGDKTRILATHQLSLILSANRVAYLSGDGTVDVGTLEELEARNSGFKELLSSNVKNITEDDSTNEKLSLNDDDISIEELPIEEESDHSRKSQTLTKRRVGASTDVLSIQTNDSDDNLKKGKLVEKEEQAVNSLRLEVYKTYLKYGSGKFRAWGFFLVFIPLMCISTFADIFTNTWLSFWVSHKFPGLSDATYQGIYLALVLLWLIFLTIEFVSLIGMTTNASKILNVVSIKRILHAPMSFIDTNPMGRIMNRFTKDTDALDNEISEQLRLFVYGLSRLVGMIILNIIYLPWIALLIPIMAALFIAFANYYQASCREIRRIEAVQRSFVYNTFNETLSGNTTIRAYKSEGRFSEKCESHLDRMNEAGYTVWALQRFLNIGLDTLANIVALVISLLCVNRVFKINAATAGLLVSYSLQLGPELTQLIRSWTMLENDMNAAERLCQYALHLPQEADHNVGTTSVEAPWPNRGEIEFEKVSFSYRQGLPHVLKELSFKVNSGERIGICGRTGAGKSSIMNALYRLNELADGKIFIDGVDISTIGLSTLRSNLSIIPQDPALFTGSIRRNLDPFDEHPDSVLWDALRRAGLIEETELDDVKVQQKDLDDELHKFHLQQEVEEEGINFSLGERQLIAFARALVRNSKILILDEATSSVDYGTDDKIQRTIVNEFKDCTILCIAHRLKTIISYDRILTLDHGEVKELDTPQNLFRKPDGIFRAMCLKSGITESDF</sequence>
<gene>
    <name evidence="1" type="ORF">QFC19_004691</name>
</gene>
<evidence type="ECO:0000313" key="2">
    <source>
        <dbReference type="Proteomes" id="UP001241377"/>
    </source>
</evidence>
<dbReference type="EMBL" id="JASBWR010000050">
    <property type="protein sequence ID" value="KAJ9102773.1"/>
    <property type="molecule type" value="Genomic_DNA"/>
</dbReference>
<keyword evidence="2" id="KW-1185">Reference proteome</keyword>